<dbReference type="PANTHER" id="PTHR38030">
    <property type="entry name" value="PROTOPORPHYRINOGEN IX DEHYDROGENASE [MENAQUINONE]"/>
    <property type="match status" value="1"/>
</dbReference>
<dbReference type="SUPFAM" id="SSF52218">
    <property type="entry name" value="Flavoproteins"/>
    <property type="match status" value="1"/>
</dbReference>
<name>A0AA41QAB5_9ACTN</name>
<protein>
    <submittedName>
        <fullName evidence="2">Flavodoxin domain-containing protein</fullName>
    </submittedName>
</protein>
<keyword evidence="3" id="KW-1185">Reference proteome</keyword>
<dbReference type="RefSeq" id="WP_235058575.1">
    <property type="nucleotide sequence ID" value="NZ_JAKFHA010000061.1"/>
</dbReference>
<reference evidence="2" key="1">
    <citation type="submission" date="2022-01" db="EMBL/GenBank/DDBJ databases">
        <title>Genome-Based Taxonomic Classification of the Phylum Actinobacteria.</title>
        <authorList>
            <person name="Gao Y."/>
        </authorList>
    </citation>
    <scope>NUCLEOTIDE SEQUENCE</scope>
    <source>
        <strain evidence="2">KLBMP 8922</strain>
    </source>
</reference>
<dbReference type="EMBL" id="JAKFHA010000061">
    <property type="protein sequence ID" value="MCF2533810.1"/>
    <property type="molecule type" value="Genomic_DNA"/>
</dbReference>
<dbReference type="GO" id="GO:0006783">
    <property type="term" value="P:heme biosynthetic process"/>
    <property type="evidence" value="ECO:0007669"/>
    <property type="project" value="TreeGrafter"/>
</dbReference>
<dbReference type="InterPro" id="IPR029039">
    <property type="entry name" value="Flavoprotein-like_sf"/>
</dbReference>
<organism evidence="2 3">
    <name type="scientific">Yinghuangia soli</name>
    <dbReference type="NCBI Taxonomy" id="2908204"/>
    <lineage>
        <taxon>Bacteria</taxon>
        <taxon>Bacillati</taxon>
        <taxon>Actinomycetota</taxon>
        <taxon>Actinomycetes</taxon>
        <taxon>Kitasatosporales</taxon>
        <taxon>Streptomycetaceae</taxon>
        <taxon>Yinghuangia</taxon>
    </lineage>
</organism>
<accession>A0AA41QAB5</accession>
<dbReference type="InterPro" id="IPR052200">
    <property type="entry name" value="Protoporphyrinogen_IX_DH"/>
</dbReference>
<evidence type="ECO:0000313" key="2">
    <source>
        <dbReference type="EMBL" id="MCF2533810.1"/>
    </source>
</evidence>
<dbReference type="PROSITE" id="PS50902">
    <property type="entry name" value="FLAVODOXIN_LIKE"/>
    <property type="match status" value="1"/>
</dbReference>
<gene>
    <name evidence="2" type="ORF">LZ495_42250</name>
</gene>
<dbReference type="Pfam" id="PF12724">
    <property type="entry name" value="Flavodoxin_5"/>
    <property type="match status" value="1"/>
</dbReference>
<proteinExistence type="predicted"/>
<dbReference type="GO" id="GO:0010181">
    <property type="term" value="F:FMN binding"/>
    <property type="evidence" value="ECO:0007669"/>
    <property type="project" value="InterPro"/>
</dbReference>
<dbReference type="AlphaFoldDB" id="A0AA41QAB5"/>
<comment type="caution">
    <text evidence="2">The sequence shown here is derived from an EMBL/GenBank/DDBJ whole genome shotgun (WGS) entry which is preliminary data.</text>
</comment>
<evidence type="ECO:0000259" key="1">
    <source>
        <dbReference type="PROSITE" id="PS50902"/>
    </source>
</evidence>
<dbReference type="Gene3D" id="3.40.50.360">
    <property type="match status" value="1"/>
</dbReference>
<evidence type="ECO:0000313" key="3">
    <source>
        <dbReference type="Proteomes" id="UP001165378"/>
    </source>
</evidence>
<dbReference type="GO" id="GO:0070819">
    <property type="term" value="F:menaquinone-dependent protoporphyrinogen oxidase activity"/>
    <property type="evidence" value="ECO:0007669"/>
    <property type="project" value="TreeGrafter"/>
</dbReference>
<dbReference type="PANTHER" id="PTHR38030:SF2">
    <property type="entry name" value="PROTOPORPHYRINOGEN IX DEHYDROGENASE [QUINONE]"/>
    <property type="match status" value="1"/>
</dbReference>
<dbReference type="InterPro" id="IPR008254">
    <property type="entry name" value="Flavodoxin/NO_synth"/>
</dbReference>
<sequence length="184" mass="20243">MSVLVTYATCHGSTRSIAERIATRLAECGLRVDLLDVADAAHVERYDAVVAGSAIHNGDWLPDGAEFLHRHALLLATRPLWLFSVGMAPAGRGRRGRWFAAHTRVPHAVDADAELLNMRDLHSFAGVLEPAHITPRIRPFMWLFGGRFGDFRNWPEVDAWADGIGEALAAERVPQRPHPGRAAS</sequence>
<feature type="domain" description="Flavodoxin-like" evidence="1">
    <location>
        <begin position="3"/>
        <end position="149"/>
    </location>
</feature>
<dbReference type="Proteomes" id="UP001165378">
    <property type="component" value="Unassembled WGS sequence"/>
</dbReference>
<dbReference type="InterPro" id="IPR026816">
    <property type="entry name" value="Flavodoxin_dom"/>
</dbReference>